<dbReference type="PROSITE" id="PS51375">
    <property type="entry name" value="PPR"/>
    <property type="match status" value="9"/>
</dbReference>
<evidence type="ECO:0000313" key="5">
    <source>
        <dbReference type="Proteomes" id="UP001417504"/>
    </source>
</evidence>
<feature type="repeat" description="PPR" evidence="2">
    <location>
        <begin position="446"/>
        <end position="480"/>
    </location>
</feature>
<dbReference type="GO" id="GO:0007005">
    <property type="term" value="P:mitochondrion organization"/>
    <property type="evidence" value="ECO:0007669"/>
    <property type="project" value="TreeGrafter"/>
</dbReference>
<feature type="repeat" description="PPR" evidence="2">
    <location>
        <begin position="339"/>
        <end position="373"/>
    </location>
</feature>
<dbReference type="GO" id="GO:0006396">
    <property type="term" value="P:RNA processing"/>
    <property type="evidence" value="ECO:0007669"/>
    <property type="project" value="TreeGrafter"/>
</dbReference>
<gene>
    <name evidence="4" type="ORF">Sjap_024818</name>
</gene>
<evidence type="ECO:0000313" key="4">
    <source>
        <dbReference type="EMBL" id="KAK9091641.1"/>
    </source>
</evidence>
<feature type="repeat" description="PPR" evidence="2">
    <location>
        <begin position="482"/>
        <end position="517"/>
    </location>
</feature>
<accession>A0AAP0EE16</accession>
<dbReference type="Pfam" id="PF13041">
    <property type="entry name" value="PPR_2"/>
    <property type="match status" value="5"/>
</dbReference>
<reference evidence="4 5" key="1">
    <citation type="submission" date="2024-01" db="EMBL/GenBank/DDBJ databases">
        <title>Genome assemblies of Stephania.</title>
        <authorList>
            <person name="Yang L."/>
        </authorList>
    </citation>
    <scope>NUCLEOTIDE SEQUENCE [LARGE SCALE GENOMIC DNA]</scope>
    <source>
        <strain evidence="4">QJT</strain>
        <tissue evidence="4">Leaf</tissue>
    </source>
</reference>
<protein>
    <recommendedName>
        <fullName evidence="6">Pentatricopeptide repeat-containing protein</fullName>
    </recommendedName>
</protein>
<dbReference type="GO" id="GO:0003729">
    <property type="term" value="F:mRNA binding"/>
    <property type="evidence" value="ECO:0007669"/>
    <property type="project" value="TreeGrafter"/>
</dbReference>
<keyword evidence="5" id="KW-1185">Reference proteome</keyword>
<feature type="repeat" description="PPR" evidence="2">
    <location>
        <begin position="194"/>
        <end position="228"/>
    </location>
</feature>
<dbReference type="Gene3D" id="1.25.40.10">
    <property type="entry name" value="Tetratricopeptide repeat domain"/>
    <property type="match status" value="6"/>
</dbReference>
<dbReference type="EMBL" id="JBBNAE010000010">
    <property type="protein sequence ID" value="KAK9091641.1"/>
    <property type="molecule type" value="Genomic_DNA"/>
</dbReference>
<feature type="repeat" description="PPR" evidence="2">
    <location>
        <begin position="159"/>
        <end position="193"/>
    </location>
</feature>
<feature type="repeat" description="PPR" evidence="2">
    <location>
        <begin position="304"/>
        <end position="338"/>
    </location>
</feature>
<keyword evidence="1" id="KW-0677">Repeat</keyword>
<dbReference type="Pfam" id="PF01535">
    <property type="entry name" value="PPR"/>
    <property type="match status" value="4"/>
</dbReference>
<evidence type="ECO:0008006" key="6">
    <source>
        <dbReference type="Google" id="ProtNLM"/>
    </source>
</evidence>
<dbReference type="InterPro" id="IPR002885">
    <property type="entry name" value="PPR_rpt"/>
</dbReference>
<evidence type="ECO:0000256" key="2">
    <source>
        <dbReference type="PROSITE-ProRule" id="PRU00708"/>
    </source>
</evidence>
<dbReference type="Proteomes" id="UP001417504">
    <property type="component" value="Unassembled WGS sequence"/>
</dbReference>
<dbReference type="InterPro" id="IPR051114">
    <property type="entry name" value="Mito_RNA_Proc_CCM1"/>
</dbReference>
<dbReference type="NCBIfam" id="TIGR00756">
    <property type="entry name" value="PPR"/>
    <property type="match status" value="9"/>
</dbReference>
<dbReference type="PANTHER" id="PTHR47934:SF6">
    <property type="entry name" value="MITOCHONDRIAL GROUP I INTRON SPLICING FACTOR CCM1-RELATED"/>
    <property type="match status" value="1"/>
</dbReference>
<evidence type="ECO:0000256" key="3">
    <source>
        <dbReference type="SAM" id="MobiDB-lite"/>
    </source>
</evidence>
<dbReference type="GO" id="GO:0005739">
    <property type="term" value="C:mitochondrion"/>
    <property type="evidence" value="ECO:0007669"/>
    <property type="project" value="TreeGrafter"/>
</dbReference>
<dbReference type="InterPro" id="IPR011990">
    <property type="entry name" value="TPR-like_helical_dom_sf"/>
</dbReference>
<feature type="region of interest" description="Disordered" evidence="3">
    <location>
        <begin position="675"/>
        <end position="701"/>
    </location>
</feature>
<feature type="repeat" description="PPR" evidence="2">
    <location>
        <begin position="518"/>
        <end position="552"/>
    </location>
</feature>
<dbReference type="AlphaFoldDB" id="A0AAP0EE16"/>
<organism evidence="4 5">
    <name type="scientific">Stephania japonica</name>
    <dbReference type="NCBI Taxonomy" id="461633"/>
    <lineage>
        <taxon>Eukaryota</taxon>
        <taxon>Viridiplantae</taxon>
        <taxon>Streptophyta</taxon>
        <taxon>Embryophyta</taxon>
        <taxon>Tracheophyta</taxon>
        <taxon>Spermatophyta</taxon>
        <taxon>Magnoliopsida</taxon>
        <taxon>Ranunculales</taxon>
        <taxon>Menispermaceae</taxon>
        <taxon>Menispermoideae</taxon>
        <taxon>Cissampelideae</taxon>
        <taxon>Stephania</taxon>
    </lineage>
</organism>
<dbReference type="PANTHER" id="PTHR47934">
    <property type="entry name" value="PENTATRICOPEPTIDE REPEAT-CONTAINING PROTEIN PET309, MITOCHONDRIAL"/>
    <property type="match status" value="1"/>
</dbReference>
<proteinExistence type="predicted"/>
<comment type="caution">
    <text evidence="4">The sequence shown here is derived from an EMBL/GenBank/DDBJ whole genome shotgun (WGS) entry which is preliminary data.</text>
</comment>
<feature type="repeat" description="PPR" evidence="2">
    <location>
        <begin position="623"/>
        <end position="657"/>
    </location>
</feature>
<name>A0AAP0EE16_9MAGN</name>
<evidence type="ECO:0000256" key="1">
    <source>
        <dbReference type="ARBA" id="ARBA00022737"/>
    </source>
</evidence>
<feature type="repeat" description="PPR" evidence="2">
    <location>
        <begin position="588"/>
        <end position="622"/>
    </location>
</feature>
<sequence length="701" mass="79342">MSLISISRTKNPIPPNPSFLITTDPRISNSSHSQHHHFYTQQEQNTNTKNRAYWTKHIHNLCSKQGRVDEALRLLDRLRLEQAYIPHWLNLNSIIHALCDANRFAEAHRRVLLAISSNCAFDERSCNVLIARLLGAKDPSLTLRLLHGFLIAKPEFVPTLMNYNRLIDQLCSSGLPVEAYRLLIDMRRRRRCPDEVSYTSLMKGFCGIGDMGSAWKVFDEMRESGVEANSMAYSVLLRGVLRGRGGGEWRELMEKVWQSMIDRREMSVNNAAFANVVDSLCKEGYFHEVFRIAEEMPQGDGVEEEFAYAQMMDSLCRAGRNHGASRIVYIMRKRGLVPSVVSYNAIIHGLSKEGGCMRAYQLYQEGTEWGHSLSESTYKVLVEGLCRELDIGKAKDVLQHMLSKEGMDKTRTRIYNIFLRALCLVKNPSELLNVLVTMLQTQCQPDVITLNTVITGFCKVGRVDEAWSVFSDMLNGNLCSPDAVTFTTIICGLLNSSKIDEALNLLRKKMPEKGLKASVVTYNGVLRGLFKLQRVNDATRIFDEMMLEGVVADSTTYTIVIEGLCESNRIDEAKRFWDNVVWPSKVHDNFVYAAILKGLCSSGKSNEACDFLYELVDSGITPNTVNYNILIDHYCKLGMKKEVYQIVGEMKKNGLAPDAVTWRILDKHHATARKQLHGRASTMQPQFLKEESRPQDGIPAI</sequence>